<dbReference type="AlphaFoldDB" id="A0A8S1SHH6"/>
<dbReference type="EMBL" id="CAJJDP010000009">
    <property type="protein sequence ID" value="CAD8138699.1"/>
    <property type="molecule type" value="Genomic_DNA"/>
</dbReference>
<reference evidence="1" key="1">
    <citation type="submission" date="2021-01" db="EMBL/GenBank/DDBJ databases">
        <authorList>
            <consortium name="Genoscope - CEA"/>
            <person name="William W."/>
        </authorList>
    </citation>
    <scope>NUCLEOTIDE SEQUENCE</scope>
</reference>
<comment type="caution">
    <text evidence="1">The sequence shown here is derived from an EMBL/GenBank/DDBJ whole genome shotgun (WGS) entry which is preliminary data.</text>
</comment>
<keyword evidence="2" id="KW-1185">Reference proteome</keyword>
<organism evidence="1 2">
    <name type="scientific">Paramecium octaurelia</name>
    <dbReference type="NCBI Taxonomy" id="43137"/>
    <lineage>
        <taxon>Eukaryota</taxon>
        <taxon>Sar</taxon>
        <taxon>Alveolata</taxon>
        <taxon>Ciliophora</taxon>
        <taxon>Intramacronucleata</taxon>
        <taxon>Oligohymenophorea</taxon>
        <taxon>Peniculida</taxon>
        <taxon>Parameciidae</taxon>
        <taxon>Paramecium</taxon>
    </lineage>
</organism>
<sequence length="50" mass="5922">MSKQLLLQQSRCHGMINLLLWYQQQLKHKSCCIQMYISCFICICLIGKKC</sequence>
<gene>
    <name evidence="1" type="ORF">POCTA_138.1.T0100020</name>
</gene>
<evidence type="ECO:0000313" key="1">
    <source>
        <dbReference type="EMBL" id="CAD8138699.1"/>
    </source>
</evidence>
<name>A0A8S1SHH6_PAROT</name>
<evidence type="ECO:0000313" key="2">
    <source>
        <dbReference type="Proteomes" id="UP000683925"/>
    </source>
</evidence>
<proteinExistence type="predicted"/>
<protein>
    <submittedName>
        <fullName evidence="1">Uncharacterized protein</fullName>
    </submittedName>
</protein>
<accession>A0A8S1SHH6</accession>
<dbReference type="Proteomes" id="UP000683925">
    <property type="component" value="Unassembled WGS sequence"/>
</dbReference>